<evidence type="ECO:0000313" key="2">
    <source>
        <dbReference type="EMBL" id="CAE0569707.1"/>
    </source>
</evidence>
<dbReference type="InterPro" id="IPR027417">
    <property type="entry name" value="P-loop_NTPase"/>
</dbReference>
<gene>
    <name evidence="1" type="ORF">EHUX00137_LOCUS29762</name>
    <name evidence="2" type="ORF">EHUX00137_LOCUS29763</name>
</gene>
<proteinExistence type="predicted"/>
<dbReference type="EMBL" id="HBIR01038140">
    <property type="protein sequence ID" value="CAE0569707.1"/>
    <property type="molecule type" value="Transcribed_RNA"/>
</dbReference>
<evidence type="ECO:0000313" key="1">
    <source>
        <dbReference type="EMBL" id="CAE0569705.1"/>
    </source>
</evidence>
<reference evidence="2" key="1">
    <citation type="submission" date="2021-01" db="EMBL/GenBank/DDBJ databases">
        <authorList>
            <person name="Corre E."/>
            <person name="Pelletier E."/>
            <person name="Niang G."/>
            <person name="Scheremetjew M."/>
            <person name="Finn R."/>
            <person name="Kale V."/>
            <person name="Holt S."/>
            <person name="Cochrane G."/>
            <person name="Meng A."/>
            <person name="Brown T."/>
            <person name="Cohen L."/>
        </authorList>
    </citation>
    <scope>NUCLEOTIDE SEQUENCE</scope>
    <source>
        <strain evidence="2">379</strain>
    </source>
</reference>
<protein>
    <submittedName>
        <fullName evidence="2">Uncharacterized protein</fullName>
    </submittedName>
</protein>
<sequence length="1077" mass="116798">MARAPGCAQAWEAARRPNSQPTKQPLRARVVMLVAFKDTQPVELIRHLEYHLLLGVDHAVYIDNSCDRDAAASVSLAPYVARGLVTVFGQLRCRSLHHIARALERGQRGASSVALYIIYATPSLQPPVGSLLLPLDDDEYMVVPSNSSLRDLATRMHRDRISSVVVPWRLFGSSGLVCQPQGPVLRHFVRRAPLTWALDGRSDSQVPQVAVGKPLVLWGVDCRLNCSTHGCSYHGVSGHDERWRSDCATIGLKTDCLKGAGVYLAHYSYQSEQRMELKAKRGQTSGKEVLARRSPALFERIVDTSVSAAVDDRIRSIVYAPLRRCLTTLFAAAEAPAPRPPLPDDPLGRGLDASAANLSAAPPFVVASAANLSAVERAACAHEASPRVAVPSPARPFIFFHLRKSGGSELREALVRAAETLRLSHYIPCYAHRAGSWLQPGKELAGQRSSSAARRGCHTYGTDSLLSRPRAAPPSALPFGQSAPALYAGHMPFLVSQSLGAFGWTQGGGVASSPSDGHFDCVLPVREPVARFRSCYNERLAPALGGRDLGNLTAEELRDAVGRTDGMHTCVNEIARWVAPTSGWGEPRNSRAGLYLDADELAEARRRIDSCVVADLVDACSQTVGLLAYHFPWLAPTLHAQQLCAKCARPELCHKHSSAKQLTRHDDREVGGGATNLAPLPPQLHHAIAELNLQDFELYRHAMRRFDKLLTCAGAGAGALGDVAAHVEEDALDATTAGVLQGTGATSALVSRRAALPDNCHVAPDAEGPAVAVSLYGVHRSAAAVRSIHEGLLAPLWRVGTIDVFAHLMQPRVFDNARTGESGVRAASAASLPTALALCGFSLTEQSAGDLQLAPMLRRSIDVSGHGDPQLRQMFRKNYGREALLNLFRSRLSMKLSAELVAAHMAAHGVTYTHLVLARPDVLYVSPLLWRPDAAAEVHVPDWSHDFCSDRKQCAFAGVNDRFAIGRLPSLLPLALARLDWIWKHAIMRNSEHLWCEQLAAANVTVGLLRGLRLVRVRANGQNESMDREAPTPMAPLRCARLHGLNLALGRDGWTAGGYERSLRSMLAARPWCERCF</sequence>
<dbReference type="EMBL" id="HBIR01038139">
    <property type="protein sequence ID" value="CAE0569705.1"/>
    <property type="molecule type" value="Transcribed_RNA"/>
</dbReference>
<name>A0A6V2TDH4_EMIHU</name>
<accession>A0A6V2TDH4</accession>
<organism evidence="2">
    <name type="scientific">Emiliania huxleyi</name>
    <name type="common">Coccolithophore</name>
    <name type="synonym">Pontosphaera huxleyi</name>
    <dbReference type="NCBI Taxonomy" id="2903"/>
    <lineage>
        <taxon>Eukaryota</taxon>
        <taxon>Haptista</taxon>
        <taxon>Haptophyta</taxon>
        <taxon>Prymnesiophyceae</taxon>
        <taxon>Isochrysidales</taxon>
        <taxon>Noelaerhabdaceae</taxon>
        <taxon>Emiliania</taxon>
    </lineage>
</organism>
<dbReference type="AlphaFoldDB" id="A0A6V2TDH4"/>
<dbReference type="Gene3D" id="3.40.50.300">
    <property type="entry name" value="P-loop containing nucleotide triphosphate hydrolases"/>
    <property type="match status" value="1"/>
</dbReference>